<dbReference type="EMBL" id="VWLE01000072">
    <property type="protein sequence ID" value="KAA3952952.1"/>
    <property type="molecule type" value="Genomic_DNA"/>
</dbReference>
<comment type="caution">
    <text evidence="1">The sequence shown here is derived from an EMBL/GenBank/DDBJ whole genome shotgun (WGS) entry which is preliminary data.</text>
</comment>
<sequence length="112" mass="12844">MEYNQGGYRSELLILSGLSDDELLERLIPEEERHSPHANMERAKDILCQCMSRVKENLKEVYSKHKHVANFSIDFALYLIPVLTSNPTIPTHLVPVLAILIMRHGAEFLSEQ</sequence>
<protein>
    <submittedName>
        <fullName evidence="1">Uncharacterized protein</fullName>
    </submittedName>
</protein>
<organism evidence="1 2">
    <name type="scientific">Bacteroides ovatus</name>
    <dbReference type="NCBI Taxonomy" id="28116"/>
    <lineage>
        <taxon>Bacteria</taxon>
        <taxon>Pseudomonadati</taxon>
        <taxon>Bacteroidota</taxon>
        <taxon>Bacteroidia</taxon>
        <taxon>Bacteroidales</taxon>
        <taxon>Bacteroidaceae</taxon>
        <taxon>Bacteroides</taxon>
    </lineage>
</organism>
<accession>A0A5M5C660</accession>
<dbReference type="AlphaFoldDB" id="A0A5M5C660"/>
<dbReference type="Proteomes" id="UP000323717">
    <property type="component" value="Unassembled WGS sequence"/>
</dbReference>
<evidence type="ECO:0000313" key="1">
    <source>
        <dbReference type="EMBL" id="KAA3952952.1"/>
    </source>
</evidence>
<proteinExistence type="predicted"/>
<gene>
    <name evidence="1" type="ORF">F3D71_07505</name>
</gene>
<reference evidence="1 2" key="1">
    <citation type="journal article" date="2019" name="Nat. Med.">
        <title>A library of human gut bacterial isolates paired with longitudinal multiomics data enables mechanistic microbiome research.</title>
        <authorList>
            <person name="Poyet M."/>
            <person name="Groussin M."/>
            <person name="Gibbons S.M."/>
            <person name="Avila-Pacheco J."/>
            <person name="Jiang X."/>
            <person name="Kearney S.M."/>
            <person name="Perrotta A.R."/>
            <person name="Berdy B."/>
            <person name="Zhao S."/>
            <person name="Lieberman T.D."/>
            <person name="Swanson P.K."/>
            <person name="Smith M."/>
            <person name="Roesemann S."/>
            <person name="Alexander J.E."/>
            <person name="Rich S.A."/>
            <person name="Livny J."/>
            <person name="Vlamakis H."/>
            <person name="Clish C."/>
            <person name="Bullock K."/>
            <person name="Deik A."/>
            <person name="Scott J."/>
            <person name="Pierce K.A."/>
            <person name="Xavier R.J."/>
            <person name="Alm E.J."/>
        </authorList>
    </citation>
    <scope>NUCLEOTIDE SEQUENCE [LARGE SCALE GENOMIC DNA]</scope>
    <source>
        <strain evidence="1 2">BIOML-A163</strain>
    </source>
</reference>
<evidence type="ECO:0000313" key="2">
    <source>
        <dbReference type="Proteomes" id="UP000323717"/>
    </source>
</evidence>
<name>A0A5M5C660_BACOV</name>